<evidence type="ECO:0000313" key="7">
    <source>
        <dbReference type="Proteomes" id="UP000710432"/>
    </source>
</evidence>
<accession>A0A8J6H063</accession>
<feature type="compositionally biased region" description="Low complexity" evidence="4">
    <location>
        <begin position="202"/>
        <end position="211"/>
    </location>
</feature>
<dbReference type="SUPFAM" id="SSF57667">
    <property type="entry name" value="beta-beta-alpha zinc fingers"/>
    <property type="match status" value="1"/>
</dbReference>
<dbReference type="GO" id="GO:0003677">
    <property type="term" value="F:DNA binding"/>
    <property type="evidence" value="ECO:0007669"/>
    <property type="project" value="InterPro"/>
</dbReference>
<keyword evidence="2" id="KW-0863">Zinc-finger</keyword>
<feature type="region of interest" description="Disordered" evidence="4">
    <location>
        <begin position="97"/>
        <end position="118"/>
    </location>
</feature>
<dbReference type="GO" id="GO:0008270">
    <property type="term" value="F:zinc ion binding"/>
    <property type="evidence" value="ECO:0007669"/>
    <property type="project" value="UniProtKB-KW"/>
</dbReference>
<dbReference type="Proteomes" id="UP000710432">
    <property type="component" value="Unassembled WGS sequence"/>
</dbReference>
<dbReference type="AlphaFoldDB" id="A0A8J6H063"/>
<dbReference type="GO" id="GO:0006357">
    <property type="term" value="P:regulation of transcription by RNA polymerase II"/>
    <property type="evidence" value="ECO:0007669"/>
    <property type="project" value="TreeGrafter"/>
</dbReference>
<sequence length="231" mass="25250">MRSEEPLVTMEDSWRPDDTAGQSGPCPGLAPAAPGHLGAPYSEAWGYFHLAPARPGHPTGTWATCRLCGEQVGGHPGFQAWTRALWRHLSGAHLRELEKSGARSSPPAAPCPPPPGPAALAAEGDWARLLEQMGALAVRGSRRELELEWREAALRQAERALERRRRALRQEERAMAQARRQLQAEREALRTWLREQSPGIGLSAPSSPRPLLLKEDPDGDVPGDVITKVLL</sequence>
<dbReference type="PANTHER" id="PTHR35827:SF2">
    <property type="entry name" value="ZINC FINGER BED DOMAIN-CONTAINING PROTEIN 3"/>
    <property type="match status" value="1"/>
</dbReference>
<name>A0A8J6H063_MICOH</name>
<feature type="region of interest" description="Disordered" evidence="4">
    <location>
        <begin position="194"/>
        <end position="221"/>
    </location>
</feature>
<dbReference type="InterPro" id="IPR043471">
    <property type="entry name" value="ZBED2/3"/>
</dbReference>
<feature type="region of interest" description="Disordered" evidence="4">
    <location>
        <begin position="1"/>
        <end position="24"/>
    </location>
</feature>
<keyword evidence="1" id="KW-0479">Metal-binding</keyword>
<evidence type="ECO:0000313" key="6">
    <source>
        <dbReference type="EMBL" id="KAH0520455.1"/>
    </source>
</evidence>
<reference evidence="6" key="1">
    <citation type="submission" date="2020-03" db="EMBL/GenBank/DDBJ databases">
        <title>Studies in the Genomics of Life Span.</title>
        <authorList>
            <person name="Glass D."/>
        </authorList>
    </citation>
    <scope>NUCLEOTIDE SEQUENCE</scope>
    <source>
        <strain evidence="6">LTLLF</strain>
        <tissue evidence="6">Muscle</tissue>
    </source>
</reference>
<dbReference type="EMBL" id="JAATJU010000800">
    <property type="protein sequence ID" value="KAH0520455.1"/>
    <property type="molecule type" value="Genomic_DNA"/>
</dbReference>
<gene>
    <name evidence="6" type="ORF">LTLLF_206050</name>
</gene>
<protein>
    <submittedName>
        <fullName evidence="6">Zinc finger BED domain-containing protein 3</fullName>
    </submittedName>
</protein>
<evidence type="ECO:0000256" key="1">
    <source>
        <dbReference type="ARBA" id="ARBA00022723"/>
    </source>
</evidence>
<organism evidence="6 7">
    <name type="scientific">Microtus ochrogaster</name>
    <name type="common">Prairie vole</name>
    <dbReference type="NCBI Taxonomy" id="79684"/>
    <lineage>
        <taxon>Eukaryota</taxon>
        <taxon>Metazoa</taxon>
        <taxon>Chordata</taxon>
        <taxon>Craniata</taxon>
        <taxon>Vertebrata</taxon>
        <taxon>Euteleostomi</taxon>
        <taxon>Mammalia</taxon>
        <taxon>Eutheria</taxon>
        <taxon>Euarchontoglires</taxon>
        <taxon>Glires</taxon>
        <taxon>Rodentia</taxon>
        <taxon>Myomorpha</taxon>
        <taxon>Muroidea</taxon>
        <taxon>Cricetidae</taxon>
        <taxon>Arvicolinae</taxon>
        <taxon>Microtus</taxon>
    </lineage>
</organism>
<feature type="compositionally biased region" description="Pro residues" evidence="4">
    <location>
        <begin position="107"/>
        <end position="117"/>
    </location>
</feature>
<evidence type="ECO:0000256" key="2">
    <source>
        <dbReference type="ARBA" id="ARBA00022771"/>
    </source>
</evidence>
<keyword evidence="3" id="KW-0862">Zinc</keyword>
<evidence type="ECO:0000259" key="5">
    <source>
        <dbReference type="Pfam" id="PF02892"/>
    </source>
</evidence>
<comment type="caution">
    <text evidence="6">The sequence shown here is derived from an EMBL/GenBank/DDBJ whole genome shotgun (WGS) entry which is preliminary data.</text>
</comment>
<proteinExistence type="predicted"/>
<feature type="domain" description="BED-type" evidence="5">
    <location>
        <begin position="42"/>
        <end position="93"/>
    </location>
</feature>
<evidence type="ECO:0000256" key="3">
    <source>
        <dbReference type="ARBA" id="ARBA00022833"/>
    </source>
</evidence>
<dbReference type="InterPro" id="IPR003656">
    <property type="entry name" value="Znf_BED"/>
</dbReference>
<dbReference type="SMART" id="SM00614">
    <property type="entry name" value="ZnF_BED"/>
    <property type="match status" value="1"/>
</dbReference>
<dbReference type="PANTHER" id="PTHR35827">
    <property type="entry name" value="ZINC FINGER BED DOMAIN-CONTAINING PROTEIN 3"/>
    <property type="match status" value="1"/>
</dbReference>
<dbReference type="InterPro" id="IPR036236">
    <property type="entry name" value="Znf_C2H2_sf"/>
</dbReference>
<dbReference type="Pfam" id="PF02892">
    <property type="entry name" value="zf-BED"/>
    <property type="match status" value="1"/>
</dbReference>
<evidence type="ECO:0000256" key="4">
    <source>
        <dbReference type="SAM" id="MobiDB-lite"/>
    </source>
</evidence>